<sequence>SSDTLKEKEVDKDDKTPLESEDTVVAEKEDKKLPVSPQSLIKESLSSKISIEERAKMEPSLQPVVSLKNYRHLAFQSNKTVVLAEGMGKNKESSASKVCVNPLPFKTGSSLSISPVISKSSKSKSRSIELPSVSSSLSIQPVKLPPSTSVNLVKPHSSFSVTPVTEVERNSEIPKEPSMSITRITEKNSSSVSPSAVTVPISTVTPVEPLSKSKSESSTSQGTSENQPTPSVNIFPVNEAQKSSITVQPSSTSSQMSAFNPAIDLSFRPDFQQQLPGARTDFYPGFPRPPLGFPTGNFFPPRKDASGKDLPASLPQFSAFDAANYIGPNPFSAAAASPNFPSVSAPRPNNPFSPAAGMVQPTPQTPFETDFSRMYSAFHRPEPQQVSAPGFSAQAPQFNPYSYNPFLMHAGFPLPSTNSQPNSTPNPPNPPSSQ</sequence>
<reference evidence="2" key="1">
    <citation type="submission" date="2015-11" db="EMBL/GenBank/DDBJ databases">
        <title>De novo transcriptome assembly of four potential Pierce s Disease insect vectors from Arizona vineyards.</title>
        <authorList>
            <person name="Tassone E.E."/>
        </authorList>
    </citation>
    <scope>NUCLEOTIDE SEQUENCE</scope>
</reference>
<name>A0A1B6HQE0_9HEMI</name>
<feature type="compositionally biased region" description="Low complexity" evidence="1">
    <location>
        <begin position="189"/>
        <end position="207"/>
    </location>
</feature>
<feature type="region of interest" description="Disordered" evidence="1">
    <location>
        <begin position="116"/>
        <end position="147"/>
    </location>
</feature>
<organism evidence="2">
    <name type="scientific">Homalodisca liturata</name>
    <dbReference type="NCBI Taxonomy" id="320908"/>
    <lineage>
        <taxon>Eukaryota</taxon>
        <taxon>Metazoa</taxon>
        <taxon>Ecdysozoa</taxon>
        <taxon>Arthropoda</taxon>
        <taxon>Hexapoda</taxon>
        <taxon>Insecta</taxon>
        <taxon>Pterygota</taxon>
        <taxon>Neoptera</taxon>
        <taxon>Paraneoptera</taxon>
        <taxon>Hemiptera</taxon>
        <taxon>Auchenorrhyncha</taxon>
        <taxon>Membracoidea</taxon>
        <taxon>Cicadellidae</taxon>
        <taxon>Cicadellinae</taxon>
        <taxon>Proconiini</taxon>
        <taxon>Homalodisca</taxon>
    </lineage>
</organism>
<evidence type="ECO:0000256" key="1">
    <source>
        <dbReference type="SAM" id="MobiDB-lite"/>
    </source>
</evidence>
<protein>
    <submittedName>
        <fullName evidence="2">Uncharacterized protein</fullName>
    </submittedName>
</protein>
<feature type="region of interest" description="Disordered" evidence="1">
    <location>
        <begin position="163"/>
        <end position="234"/>
    </location>
</feature>
<accession>A0A1B6HQE0</accession>
<dbReference type="AlphaFoldDB" id="A0A1B6HQE0"/>
<feature type="compositionally biased region" description="Basic and acidic residues" evidence="1">
    <location>
        <begin position="1"/>
        <end position="18"/>
    </location>
</feature>
<feature type="compositionally biased region" description="Pro residues" evidence="1">
    <location>
        <begin position="424"/>
        <end position="434"/>
    </location>
</feature>
<proteinExistence type="predicted"/>
<gene>
    <name evidence="2" type="ORF">g.58897</name>
</gene>
<feature type="region of interest" description="Disordered" evidence="1">
    <location>
        <begin position="1"/>
        <end position="37"/>
    </location>
</feature>
<feature type="compositionally biased region" description="Low complexity" evidence="1">
    <location>
        <begin position="128"/>
        <end position="142"/>
    </location>
</feature>
<feature type="compositionally biased region" description="Low complexity" evidence="1">
    <location>
        <begin position="216"/>
        <end position="225"/>
    </location>
</feature>
<evidence type="ECO:0000313" key="2">
    <source>
        <dbReference type="EMBL" id="JAS76896.1"/>
    </source>
</evidence>
<feature type="compositionally biased region" description="Basic and acidic residues" evidence="1">
    <location>
        <begin position="166"/>
        <end position="175"/>
    </location>
</feature>
<dbReference type="EMBL" id="GECU01030810">
    <property type="protein sequence ID" value="JAS76896.1"/>
    <property type="molecule type" value="Transcribed_RNA"/>
</dbReference>
<feature type="non-terminal residue" evidence="2">
    <location>
        <position position="1"/>
    </location>
</feature>
<feature type="region of interest" description="Disordered" evidence="1">
    <location>
        <begin position="412"/>
        <end position="434"/>
    </location>
</feature>